<sequence length="106" mass="11876">MADLLDEVLDQVKPQNPNDVDTVSITDNWSDEEILERYANAPSHPDCPDVFGYPGRVRILSDDTVCKAASLASWILPEVNALRFVRAHTSIPVHLRQEGFADVMTR</sequence>
<keyword evidence="2" id="KW-1185">Reference proteome</keyword>
<dbReference type="OrthoDB" id="8300194at2759"/>
<evidence type="ECO:0000313" key="2">
    <source>
        <dbReference type="Proteomes" id="UP000305948"/>
    </source>
</evidence>
<proteinExistence type="predicted"/>
<accession>A0A5C3NJ23</accession>
<protein>
    <submittedName>
        <fullName evidence="1">Uncharacterized protein</fullName>
    </submittedName>
</protein>
<evidence type="ECO:0000313" key="1">
    <source>
        <dbReference type="EMBL" id="TFK57714.1"/>
    </source>
</evidence>
<gene>
    <name evidence="1" type="ORF">OE88DRAFT_1731037</name>
</gene>
<dbReference type="Proteomes" id="UP000305948">
    <property type="component" value="Unassembled WGS sequence"/>
</dbReference>
<reference evidence="1 2" key="1">
    <citation type="journal article" date="2019" name="Nat. Ecol. Evol.">
        <title>Megaphylogeny resolves global patterns of mushroom evolution.</title>
        <authorList>
            <person name="Varga T."/>
            <person name="Krizsan K."/>
            <person name="Foldi C."/>
            <person name="Dima B."/>
            <person name="Sanchez-Garcia M."/>
            <person name="Sanchez-Ramirez S."/>
            <person name="Szollosi G.J."/>
            <person name="Szarkandi J.G."/>
            <person name="Papp V."/>
            <person name="Albert L."/>
            <person name="Andreopoulos W."/>
            <person name="Angelini C."/>
            <person name="Antonin V."/>
            <person name="Barry K.W."/>
            <person name="Bougher N.L."/>
            <person name="Buchanan P."/>
            <person name="Buyck B."/>
            <person name="Bense V."/>
            <person name="Catcheside P."/>
            <person name="Chovatia M."/>
            <person name="Cooper J."/>
            <person name="Damon W."/>
            <person name="Desjardin D."/>
            <person name="Finy P."/>
            <person name="Geml J."/>
            <person name="Haridas S."/>
            <person name="Hughes K."/>
            <person name="Justo A."/>
            <person name="Karasinski D."/>
            <person name="Kautmanova I."/>
            <person name="Kiss B."/>
            <person name="Kocsube S."/>
            <person name="Kotiranta H."/>
            <person name="LaButti K.M."/>
            <person name="Lechner B.E."/>
            <person name="Liimatainen K."/>
            <person name="Lipzen A."/>
            <person name="Lukacs Z."/>
            <person name="Mihaltcheva S."/>
            <person name="Morgado L.N."/>
            <person name="Niskanen T."/>
            <person name="Noordeloos M.E."/>
            <person name="Ohm R.A."/>
            <person name="Ortiz-Santana B."/>
            <person name="Ovrebo C."/>
            <person name="Racz N."/>
            <person name="Riley R."/>
            <person name="Savchenko A."/>
            <person name="Shiryaev A."/>
            <person name="Soop K."/>
            <person name="Spirin V."/>
            <person name="Szebenyi C."/>
            <person name="Tomsovsky M."/>
            <person name="Tulloss R.E."/>
            <person name="Uehling J."/>
            <person name="Grigoriev I.V."/>
            <person name="Vagvolgyi C."/>
            <person name="Papp T."/>
            <person name="Martin F.M."/>
            <person name="Miettinen O."/>
            <person name="Hibbett D.S."/>
            <person name="Nagy L.G."/>
        </authorList>
    </citation>
    <scope>NUCLEOTIDE SEQUENCE [LARGE SCALE GENOMIC DNA]</scope>
    <source>
        <strain evidence="1 2">OMC1185</strain>
    </source>
</reference>
<name>A0A5C3NJ23_9AGAM</name>
<organism evidence="1 2">
    <name type="scientific">Heliocybe sulcata</name>
    <dbReference type="NCBI Taxonomy" id="5364"/>
    <lineage>
        <taxon>Eukaryota</taxon>
        <taxon>Fungi</taxon>
        <taxon>Dikarya</taxon>
        <taxon>Basidiomycota</taxon>
        <taxon>Agaricomycotina</taxon>
        <taxon>Agaricomycetes</taxon>
        <taxon>Gloeophyllales</taxon>
        <taxon>Gloeophyllaceae</taxon>
        <taxon>Heliocybe</taxon>
    </lineage>
</organism>
<dbReference type="EMBL" id="ML213503">
    <property type="protein sequence ID" value="TFK57714.1"/>
    <property type="molecule type" value="Genomic_DNA"/>
</dbReference>
<dbReference type="AlphaFoldDB" id="A0A5C3NJ23"/>